<dbReference type="EMBL" id="CAJVCH010571692">
    <property type="protein sequence ID" value="CAG7838275.1"/>
    <property type="molecule type" value="Genomic_DNA"/>
</dbReference>
<evidence type="ECO:0000256" key="3">
    <source>
        <dbReference type="RuleBase" id="RU003832"/>
    </source>
</evidence>
<dbReference type="InterPro" id="IPR001503">
    <property type="entry name" value="Glyco_trans_10"/>
</dbReference>
<dbReference type="Proteomes" id="UP000708208">
    <property type="component" value="Unassembled WGS sequence"/>
</dbReference>
<keyword evidence="3" id="KW-0812">Transmembrane</keyword>
<evidence type="ECO:0000256" key="1">
    <source>
        <dbReference type="ARBA" id="ARBA00004447"/>
    </source>
</evidence>
<dbReference type="InterPro" id="IPR031481">
    <property type="entry name" value="Glyco_tran_10_N"/>
</dbReference>
<dbReference type="PANTHER" id="PTHR48438:SF1">
    <property type="entry name" value="ALPHA-(1,3)-FUCOSYLTRANSFERASE C-RELATED"/>
    <property type="match status" value="1"/>
</dbReference>
<accession>A0A8J2PUV8</accession>
<evidence type="ECO:0000313" key="7">
    <source>
        <dbReference type="Proteomes" id="UP000708208"/>
    </source>
</evidence>
<protein>
    <recommendedName>
        <fullName evidence="3">Fucosyltransferase</fullName>
        <ecNumber evidence="3">2.4.1.-</ecNumber>
    </recommendedName>
</protein>
<keyword evidence="3" id="KW-0472">Membrane</keyword>
<gene>
    <name evidence="6" type="ORF">AFUS01_LOCUS47261</name>
</gene>
<keyword evidence="3" id="KW-1133">Transmembrane helix</keyword>
<dbReference type="Pfam" id="PF17039">
    <property type="entry name" value="Glyco_tran_10_N"/>
    <property type="match status" value="1"/>
</dbReference>
<evidence type="ECO:0000256" key="2">
    <source>
        <dbReference type="ARBA" id="ARBA00023034"/>
    </source>
</evidence>
<dbReference type="PANTHER" id="PTHR48438">
    <property type="entry name" value="ALPHA-(1,3)-FUCOSYLTRANSFERASE C-RELATED"/>
    <property type="match status" value="1"/>
</dbReference>
<evidence type="ECO:0000259" key="5">
    <source>
        <dbReference type="Pfam" id="PF17039"/>
    </source>
</evidence>
<feature type="transmembrane region" description="Helical" evidence="3">
    <location>
        <begin position="437"/>
        <end position="455"/>
    </location>
</feature>
<dbReference type="FunFam" id="3.40.50.11660:FF:000006">
    <property type="entry name" value="Alpha-(1,3)-fucosyltransferase C"/>
    <property type="match status" value="1"/>
</dbReference>
<comment type="similarity">
    <text evidence="3">Belongs to the glycosyltransferase 10 family.</text>
</comment>
<keyword evidence="3" id="KW-0808">Transferase</keyword>
<comment type="subcellular location">
    <subcellularLocation>
        <location evidence="1 3">Golgi apparatus</location>
        <location evidence="1 3">Golgi stack membrane</location>
        <topology evidence="1 3">Single-pass type II membrane protein</topology>
    </subcellularLocation>
</comment>
<dbReference type="GO" id="GO:0008417">
    <property type="term" value="F:fucosyltransferase activity"/>
    <property type="evidence" value="ECO:0007669"/>
    <property type="project" value="InterPro"/>
</dbReference>
<dbReference type="AlphaFoldDB" id="A0A8J2PUV8"/>
<reference evidence="6" key="1">
    <citation type="submission" date="2021-06" db="EMBL/GenBank/DDBJ databases">
        <authorList>
            <person name="Hodson N. C."/>
            <person name="Mongue J. A."/>
            <person name="Jaron S. K."/>
        </authorList>
    </citation>
    <scope>NUCLEOTIDE SEQUENCE</scope>
</reference>
<name>A0A8J2PUV8_9HEXA</name>
<feature type="domain" description="Fucosyltransferase N-terminal" evidence="5">
    <location>
        <begin position="54"/>
        <end position="174"/>
    </location>
</feature>
<sequence>MSKQQRQISICGLLRWIFSSIFHNDSHPVKEIESVSSRTFLDWRNFKFQSNANLKKVLFWTPFYKDSGLSYYCIGPDSLKECPHSRCEFTDDKSKLMSSDAVIFHGRDLTGSQKVSGYEDTYIEMPKLRAYNQLWIFLMFEAPVHTWINLGPFDKVFNMTMTYRPDSDIHIPYGRVLPLRPGEPFPRPRINSTNEKGLVAWSVSNCYKTPSRRNEVVHELHKYIPIDIYGDCGSKHCTPYKGLCASVLECHQFLAKQYKFYLAFENSLCENYITEKFFDSLYVGMVPVVYGYGDYAQVAPKGSYIDATVFPSMKALAEYLRFLDRNPAEYQKYFKWRESFRVDVNYFDQAWCSLCTKLWTSSIGSSSSKGNGQSESVPRSNYQMQNLSSWWFHRSRNESTGKIENVCVDPTRLVKWDRTMFSFYGFVYYPNYTVKLVLFYGMCVACLCMMVLYSCKYCRQRRVLARVKTNSLIGNSIIVNIISFSFEANFEQNV</sequence>
<keyword evidence="2 3" id="KW-0333">Golgi apparatus</keyword>
<evidence type="ECO:0000313" key="6">
    <source>
        <dbReference type="EMBL" id="CAG7838275.1"/>
    </source>
</evidence>
<keyword evidence="3" id="KW-0328">Glycosyltransferase</keyword>
<proteinExistence type="inferred from homology"/>
<keyword evidence="7" id="KW-1185">Reference proteome</keyword>
<dbReference type="OrthoDB" id="427096at2759"/>
<comment type="caution">
    <text evidence="6">The sequence shown here is derived from an EMBL/GenBank/DDBJ whole genome shotgun (WGS) entry which is preliminary data.</text>
</comment>
<dbReference type="GO" id="GO:0032580">
    <property type="term" value="C:Golgi cisterna membrane"/>
    <property type="evidence" value="ECO:0007669"/>
    <property type="project" value="UniProtKB-SubCell"/>
</dbReference>
<dbReference type="EC" id="2.4.1.-" evidence="3"/>
<feature type="domain" description="Fucosyltransferase C-terminal" evidence="4">
    <location>
        <begin position="195"/>
        <end position="362"/>
    </location>
</feature>
<dbReference type="Pfam" id="PF00852">
    <property type="entry name" value="Glyco_transf_10"/>
    <property type="match status" value="1"/>
</dbReference>
<organism evidence="6 7">
    <name type="scientific">Allacma fusca</name>
    <dbReference type="NCBI Taxonomy" id="39272"/>
    <lineage>
        <taxon>Eukaryota</taxon>
        <taxon>Metazoa</taxon>
        <taxon>Ecdysozoa</taxon>
        <taxon>Arthropoda</taxon>
        <taxon>Hexapoda</taxon>
        <taxon>Collembola</taxon>
        <taxon>Symphypleona</taxon>
        <taxon>Sminthuridae</taxon>
        <taxon>Allacma</taxon>
    </lineage>
</organism>
<evidence type="ECO:0000259" key="4">
    <source>
        <dbReference type="Pfam" id="PF00852"/>
    </source>
</evidence>
<dbReference type="InterPro" id="IPR055270">
    <property type="entry name" value="Glyco_tran_10_C"/>
</dbReference>